<evidence type="ECO:0000313" key="1">
    <source>
        <dbReference type="EMBL" id="CAA9330117.1"/>
    </source>
</evidence>
<sequence>AKRLRQRFPDPGPAAQAAVRAFHRRAVQAGLVHPDPWRRLREGSRRRRGCRQRG</sequence>
<protein>
    <submittedName>
        <fullName evidence="1">Protein translocase subunit SecY</fullName>
    </submittedName>
</protein>
<reference evidence="1" key="1">
    <citation type="submission" date="2020-02" db="EMBL/GenBank/DDBJ databases">
        <authorList>
            <person name="Meier V. D."/>
        </authorList>
    </citation>
    <scope>NUCLEOTIDE SEQUENCE</scope>
    <source>
        <strain evidence="1">AVDCRST_MAG07</strain>
    </source>
</reference>
<dbReference type="EMBL" id="CADCUB010000090">
    <property type="protein sequence ID" value="CAA9330117.1"/>
    <property type="molecule type" value="Genomic_DNA"/>
</dbReference>
<name>A0A6J4LIY9_9ACTN</name>
<proteinExistence type="predicted"/>
<dbReference type="AlphaFoldDB" id="A0A6J4LIY9"/>
<accession>A0A6J4LIY9</accession>
<organism evidence="1">
    <name type="scientific">uncultured Frankineae bacterium</name>
    <dbReference type="NCBI Taxonomy" id="437475"/>
    <lineage>
        <taxon>Bacteria</taxon>
        <taxon>Bacillati</taxon>
        <taxon>Actinomycetota</taxon>
        <taxon>Actinomycetes</taxon>
        <taxon>Frankiales</taxon>
        <taxon>environmental samples</taxon>
    </lineage>
</organism>
<feature type="non-terminal residue" evidence="1">
    <location>
        <position position="54"/>
    </location>
</feature>
<feature type="non-terminal residue" evidence="1">
    <location>
        <position position="1"/>
    </location>
</feature>
<gene>
    <name evidence="1" type="ORF">AVDCRST_MAG07-1721</name>
</gene>